<accession>A0A8X6P4J2</accession>
<sequence>MVTVECIIPQEHYRTVLSTRGSKMQNIQRQFNVTIELPDLEKSEDADNVTMNGDVYAEDLKDDFPANFEAERDELRKHMKQQIFKIQDKNRTT</sequence>
<dbReference type="InterPro" id="IPR036612">
    <property type="entry name" value="KH_dom_type_1_sf"/>
</dbReference>
<proteinExistence type="predicted"/>
<dbReference type="GO" id="GO:0010468">
    <property type="term" value="P:regulation of gene expression"/>
    <property type="evidence" value="ECO:0007669"/>
    <property type="project" value="UniProtKB-ARBA"/>
</dbReference>
<dbReference type="InterPro" id="IPR004088">
    <property type="entry name" value="KH_dom_type_1"/>
</dbReference>
<organism evidence="3 4">
    <name type="scientific">Nephila pilipes</name>
    <name type="common">Giant wood spider</name>
    <name type="synonym">Nephila maculata</name>
    <dbReference type="NCBI Taxonomy" id="299642"/>
    <lineage>
        <taxon>Eukaryota</taxon>
        <taxon>Metazoa</taxon>
        <taxon>Ecdysozoa</taxon>
        <taxon>Arthropoda</taxon>
        <taxon>Chelicerata</taxon>
        <taxon>Arachnida</taxon>
        <taxon>Araneae</taxon>
        <taxon>Araneomorphae</taxon>
        <taxon>Entelegynae</taxon>
        <taxon>Araneoidea</taxon>
        <taxon>Nephilidae</taxon>
        <taxon>Nephila</taxon>
    </lineage>
</organism>
<dbReference type="GO" id="GO:0003723">
    <property type="term" value="F:RNA binding"/>
    <property type="evidence" value="ECO:0007669"/>
    <property type="project" value="UniProtKB-UniRule"/>
</dbReference>
<gene>
    <name evidence="3" type="ORF">NPIL_70921</name>
</gene>
<keyword evidence="1" id="KW-0694">RNA-binding</keyword>
<name>A0A8X6P4J2_NEPPI</name>
<evidence type="ECO:0000313" key="3">
    <source>
        <dbReference type="EMBL" id="GFT50489.1"/>
    </source>
</evidence>
<dbReference type="Proteomes" id="UP000887013">
    <property type="component" value="Unassembled WGS sequence"/>
</dbReference>
<keyword evidence="4" id="KW-1185">Reference proteome</keyword>
<protein>
    <recommendedName>
        <fullName evidence="2">K Homology domain-containing protein</fullName>
    </recommendedName>
</protein>
<dbReference type="AlphaFoldDB" id="A0A8X6P4J2"/>
<dbReference type="EMBL" id="BMAW01111973">
    <property type="protein sequence ID" value="GFT50489.1"/>
    <property type="molecule type" value="Genomic_DNA"/>
</dbReference>
<feature type="domain" description="K Homology" evidence="2">
    <location>
        <begin position="3"/>
        <end position="55"/>
    </location>
</feature>
<comment type="caution">
    <text evidence="3">The sequence shown here is derived from an EMBL/GenBank/DDBJ whole genome shotgun (WGS) entry which is preliminary data.</text>
</comment>
<dbReference type="Pfam" id="PF00013">
    <property type="entry name" value="KH_1"/>
    <property type="match status" value="1"/>
</dbReference>
<dbReference type="OrthoDB" id="5826393at2759"/>
<evidence type="ECO:0000256" key="1">
    <source>
        <dbReference type="PROSITE-ProRule" id="PRU00117"/>
    </source>
</evidence>
<reference evidence="3" key="1">
    <citation type="submission" date="2020-08" db="EMBL/GenBank/DDBJ databases">
        <title>Multicomponent nature underlies the extraordinary mechanical properties of spider dragline silk.</title>
        <authorList>
            <person name="Kono N."/>
            <person name="Nakamura H."/>
            <person name="Mori M."/>
            <person name="Yoshida Y."/>
            <person name="Ohtoshi R."/>
            <person name="Malay A.D."/>
            <person name="Moran D.A.P."/>
            <person name="Tomita M."/>
            <person name="Numata K."/>
            <person name="Arakawa K."/>
        </authorList>
    </citation>
    <scope>NUCLEOTIDE SEQUENCE</scope>
</reference>
<evidence type="ECO:0000313" key="4">
    <source>
        <dbReference type="Proteomes" id="UP000887013"/>
    </source>
</evidence>
<evidence type="ECO:0000259" key="2">
    <source>
        <dbReference type="Pfam" id="PF00013"/>
    </source>
</evidence>
<dbReference type="Gene3D" id="3.30.1370.10">
    <property type="entry name" value="K Homology domain, type 1"/>
    <property type="match status" value="1"/>
</dbReference>
<dbReference type="PROSITE" id="PS50084">
    <property type="entry name" value="KH_TYPE_1"/>
    <property type="match status" value="1"/>
</dbReference>
<dbReference type="SUPFAM" id="SSF54791">
    <property type="entry name" value="Eukaryotic type KH-domain (KH-domain type I)"/>
    <property type="match status" value="1"/>
</dbReference>